<sequence length="301" mass="33621">MRHSTSLAIVGIFLVTMTGCSSLGQVRFSAIGDTPYYASDSELERLSETFDLMSTHGIPFVVHVGDIFRSWTPCSAELYKIRAAIFTKTPMPFLITLGDNEFNDCVDANKAQALFREIILGNPSTQQVVTGTNSAFAPIQVNRQKDMIENATWSVNNVDFIMLTLPDLPGNYPLGTDRINKILSANLTFMLDGFSNAIRNNRQSIVLIMHSDPTLCQVSGCNNFNNQLIEQVKKFKKPVLLINGSNHAREFLDGGYQALSNWSRLRPGNEPEELWPEITFSTINNRFVIKWHPGPSATLDK</sequence>
<proteinExistence type="predicted"/>
<protein>
    <recommendedName>
        <fullName evidence="2">Calcineurin-like phosphoesterase domain-containing protein</fullName>
    </recommendedName>
</protein>
<accession>A0A3B1A727</accession>
<dbReference type="InterPro" id="IPR029052">
    <property type="entry name" value="Metallo-depent_PP-like"/>
</dbReference>
<name>A0A3B1A727_9ZZZZ</name>
<evidence type="ECO:0008006" key="2">
    <source>
        <dbReference type="Google" id="ProtNLM"/>
    </source>
</evidence>
<dbReference type="EMBL" id="UOFR01000034">
    <property type="protein sequence ID" value="VAW95562.1"/>
    <property type="molecule type" value="Genomic_DNA"/>
</dbReference>
<dbReference type="PROSITE" id="PS51257">
    <property type="entry name" value="PROKAR_LIPOPROTEIN"/>
    <property type="match status" value="1"/>
</dbReference>
<dbReference type="Gene3D" id="3.60.21.10">
    <property type="match status" value="1"/>
</dbReference>
<evidence type="ECO:0000313" key="1">
    <source>
        <dbReference type="EMBL" id="VAW95562.1"/>
    </source>
</evidence>
<organism evidence="1">
    <name type="scientific">hydrothermal vent metagenome</name>
    <dbReference type="NCBI Taxonomy" id="652676"/>
    <lineage>
        <taxon>unclassified sequences</taxon>
        <taxon>metagenomes</taxon>
        <taxon>ecological metagenomes</taxon>
    </lineage>
</organism>
<reference evidence="1" key="1">
    <citation type="submission" date="2018-06" db="EMBL/GenBank/DDBJ databases">
        <authorList>
            <person name="Zhirakovskaya E."/>
        </authorList>
    </citation>
    <scope>NUCLEOTIDE SEQUENCE</scope>
</reference>
<dbReference type="SUPFAM" id="SSF56300">
    <property type="entry name" value="Metallo-dependent phosphatases"/>
    <property type="match status" value="1"/>
</dbReference>
<gene>
    <name evidence="1" type="ORF">MNBD_GAMMA21-1486</name>
</gene>
<dbReference type="AlphaFoldDB" id="A0A3B1A727"/>